<dbReference type="AlphaFoldDB" id="A0A381NDQ9"/>
<feature type="non-terminal residue" evidence="1">
    <location>
        <position position="1"/>
    </location>
</feature>
<reference evidence="1" key="1">
    <citation type="submission" date="2018-05" db="EMBL/GenBank/DDBJ databases">
        <authorList>
            <person name="Lanie J.A."/>
            <person name="Ng W.-L."/>
            <person name="Kazmierczak K.M."/>
            <person name="Andrzejewski T.M."/>
            <person name="Davidsen T.M."/>
            <person name="Wayne K.J."/>
            <person name="Tettelin H."/>
            <person name="Glass J.I."/>
            <person name="Rusch D."/>
            <person name="Podicherti R."/>
            <person name="Tsui H.-C.T."/>
            <person name="Winkler M.E."/>
        </authorList>
    </citation>
    <scope>NUCLEOTIDE SEQUENCE</scope>
</reference>
<proteinExistence type="predicted"/>
<dbReference type="Gene3D" id="2.120.10.30">
    <property type="entry name" value="TolB, C-terminal domain"/>
    <property type="match status" value="1"/>
</dbReference>
<name>A0A381NDQ9_9ZZZZ</name>
<accession>A0A381NDQ9</accession>
<dbReference type="SUPFAM" id="SSF82171">
    <property type="entry name" value="DPP6 N-terminal domain-like"/>
    <property type="match status" value="1"/>
</dbReference>
<gene>
    <name evidence="1" type="ORF">METZ01_LOCUS5556</name>
</gene>
<evidence type="ECO:0008006" key="2">
    <source>
        <dbReference type="Google" id="ProtNLM"/>
    </source>
</evidence>
<evidence type="ECO:0000313" key="1">
    <source>
        <dbReference type="EMBL" id="SUZ52702.1"/>
    </source>
</evidence>
<sequence length="249" mass="27694">MYRTFMSALFFCVFLVLQNELMAQDMSALNPSDYGQFENLGLFELDPKGNWLVSGIRRVDETTELRLMASDGNSEPLVLEHATGPVFSRDGNWMAYRAGVHPDELEESDEPIHDRLGLVNLANGVDTVLFEVQRFAFRDDGIWLAAKGYAPADTLGADLVIMNPSTGAQTLIGNVDEFAWQDEGEFIAATLRTSWGSSNSVVLFDPEAETLRTLDSRDAHYSALSWQDQSAQLGVMRSVEFEGREGDTH</sequence>
<dbReference type="EMBL" id="UINC01000288">
    <property type="protein sequence ID" value="SUZ52702.1"/>
    <property type="molecule type" value="Genomic_DNA"/>
</dbReference>
<organism evidence="1">
    <name type="scientific">marine metagenome</name>
    <dbReference type="NCBI Taxonomy" id="408172"/>
    <lineage>
        <taxon>unclassified sequences</taxon>
        <taxon>metagenomes</taxon>
        <taxon>ecological metagenomes</taxon>
    </lineage>
</organism>
<feature type="non-terminal residue" evidence="1">
    <location>
        <position position="249"/>
    </location>
</feature>
<protein>
    <recommendedName>
        <fullName evidence="2">Dipeptidylpeptidase IV N-terminal domain-containing protein</fullName>
    </recommendedName>
</protein>
<dbReference type="InterPro" id="IPR011042">
    <property type="entry name" value="6-blade_b-propeller_TolB-like"/>
</dbReference>